<gene>
    <name evidence="2" type="ORF">SteCoe_23932</name>
</gene>
<evidence type="ECO:0000313" key="2">
    <source>
        <dbReference type="EMBL" id="OMJ76659.1"/>
    </source>
</evidence>
<feature type="region of interest" description="Disordered" evidence="1">
    <location>
        <begin position="86"/>
        <end position="109"/>
    </location>
</feature>
<name>A0A1R2BIT9_9CILI</name>
<feature type="compositionally biased region" description="Polar residues" evidence="1">
    <location>
        <begin position="88"/>
        <end position="109"/>
    </location>
</feature>
<keyword evidence="3" id="KW-1185">Reference proteome</keyword>
<proteinExistence type="predicted"/>
<organism evidence="2 3">
    <name type="scientific">Stentor coeruleus</name>
    <dbReference type="NCBI Taxonomy" id="5963"/>
    <lineage>
        <taxon>Eukaryota</taxon>
        <taxon>Sar</taxon>
        <taxon>Alveolata</taxon>
        <taxon>Ciliophora</taxon>
        <taxon>Postciliodesmatophora</taxon>
        <taxon>Heterotrichea</taxon>
        <taxon>Heterotrichida</taxon>
        <taxon>Stentoridae</taxon>
        <taxon>Stentor</taxon>
    </lineage>
</organism>
<evidence type="ECO:0000313" key="3">
    <source>
        <dbReference type="Proteomes" id="UP000187209"/>
    </source>
</evidence>
<dbReference type="AlphaFoldDB" id="A0A1R2BIT9"/>
<sequence>MFNKRQCKRRDQAFISTPTQALRFSPKAIKISFSKHPAKSHNNFLSELPKTSTPKPQKHLLNRSPIMIGYKIDSFSKFIPLHKKNSKRLSSQSTNQTKNLTTSEATPTNISFSSLPPPQDFDFLLSQLLDYFSSPEQLGDFFFFGRKNLIDYTDFFESCLSLGITEYFSDLRKIFNEGSQRGLFYKQKFLNKAIQIQNFGCKSYKKIPRNHKPNRMIQRIYQSPSDTQAMKSKKFQSLVKYGKSPKKLLHNLSCENASPKLKNKKIVFFMKSFKFHRAKKVKSSMNMTVKVTSSPYMLIPCSIAYRKHLLSLSRTPQRKKPKIQMVNC</sequence>
<comment type="caution">
    <text evidence="2">The sequence shown here is derived from an EMBL/GenBank/DDBJ whole genome shotgun (WGS) entry which is preliminary data.</text>
</comment>
<protein>
    <submittedName>
        <fullName evidence="2">Uncharacterized protein</fullName>
    </submittedName>
</protein>
<accession>A0A1R2BIT9</accession>
<evidence type="ECO:0000256" key="1">
    <source>
        <dbReference type="SAM" id="MobiDB-lite"/>
    </source>
</evidence>
<reference evidence="2 3" key="1">
    <citation type="submission" date="2016-11" db="EMBL/GenBank/DDBJ databases">
        <title>The macronuclear genome of Stentor coeruleus: a giant cell with tiny introns.</title>
        <authorList>
            <person name="Slabodnick M."/>
            <person name="Ruby J.G."/>
            <person name="Reiff S.B."/>
            <person name="Swart E.C."/>
            <person name="Gosai S."/>
            <person name="Prabakaran S."/>
            <person name="Witkowska E."/>
            <person name="Larue G.E."/>
            <person name="Fisher S."/>
            <person name="Freeman R.M."/>
            <person name="Gunawardena J."/>
            <person name="Chu W."/>
            <person name="Stover N.A."/>
            <person name="Gregory B.D."/>
            <person name="Nowacki M."/>
            <person name="Derisi J."/>
            <person name="Roy S.W."/>
            <person name="Marshall W.F."/>
            <person name="Sood P."/>
        </authorList>
    </citation>
    <scope>NUCLEOTIDE SEQUENCE [LARGE SCALE GENOMIC DNA]</scope>
    <source>
        <strain evidence="2">WM001</strain>
    </source>
</reference>
<dbReference type="EMBL" id="MPUH01000619">
    <property type="protein sequence ID" value="OMJ76659.1"/>
    <property type="molecule type" value="Genomic_DNA"/>
</dbReference>
<dbReference type="Proteomes" id="UP000187209">
    <property type="component" value="Unassembled WGS sequence"/>
</dbReference>